<name>A0A438DI83_VITVI</name>
<evidence type="ECO:0000256" key="2">
    <source>
        <dbReference type="SAM" id="Phobius"/>
    </source>
</evidence>
<organism evidence="3 4">
    <name type="scientific">Vitis vinifera</name>
    <name type="common">Grape</name>
    <dbReference type="NCBI Taxonomy" id="29760"/>
    <lineage>
        <taxon>Eukaryota</taxon>
        <taxon>Viridiplantae</taxon>
        <taxon>Streptophyta</taxon>
        <taxon>Embryophyta</taxon>
        <taxon>Tracheophyta</taxon>
        <taxon>Spermatophyta</taxon>
        <taxon>Magnoliopsida</taxon>
        <taxon>eudicotyledons</taxon>
        <taxon>Gunneridae</taxon>
        <taxon>Pentapetalae</taxon>
        <taxon>rosids</taxon>
        <taxon>Vitales</taxon>
        <taxon>Vitaceae</taxon>
        <taxon>Viteae</taxon>
        <taxon>Vitis</taxon>
    </lineage>
</organism>
<keyword evidence="2" id="KW-0812">Transmembrane</keyword>
<dbReference type="Proteomes" id="UP000288805">
    <property type="component" value="Unassembled WGS sequence"/>
</dbReference>
<proteinExistence type="predicted"/>
<protein>
    <submittedName>
        <fullName evidence="3">Uncharacterized protein</fullName>
    </submittedName>
</protein>
<sequence length="671" mass="72557">MMAVDTRAPGVPRSCQMDGHAIQPTKVLDSVDVPAKDIRTGCPDAPSMVLLAMVIYSARSTVLSLMARRYFMFVMMTFGGSMVIATLLAAVRNRGDGTWAMAGLLIACKTRFTLVNDPDNHIRIAHVGYPDVLWSGRIYGSRRMPMLCPDEGDPDDNACHVSLLLSSSTCTYLRFLLSKTPEFPDGDLCFDGVCLAVLQPLLFSYIRVSVAPCVFVGGGFLLGRVKDFGMGIHWWFRFNLGLKNVFKEESCFICPRATLMRKSTDKLSLNKYRHLLQGTIQRGAPVPSAGVVQGIPPFHQDSTRLHSSQYHPGADGMQHHKHAHVRAPALPSIGDGTARLDEGRGEGTRDGPGCMGGVEASGRPFSPNYSLVIPGKSGKEGHLVDWVEKASFACLSKLFEIDAKERHYKTLLCAEPDGGSPDLPGVKEADAEKRRALLDNREKRKNEGTLRKAPGQKRGAASPPNKAPAKKRKLVKNGKGVKEPTPPKEFAPPPITHEAEVIIEEPVNPAPHSISSGSGHVAGLNHSSTSLAAVARLANLAEEAASINHPDSPNPDVDAAEAGPPSKRPRSARNLRSGLIGRLQDRQQEIEVSCSSAYDAHPEGGEVEMATETPAVPVMVPDEVAPGETHPHKLKQIPPGLTTVMPSAKMFEMVESLVSGLRHGQSIRSFH</sequence>
<evidence type="ECO:0000256" key="1">
    <source>
        <dbReference type="SAM" id="MobiDB-lite"/>
    </source>
</evidence>
<feature type="region of interest" description="Disordered" evidence="1">
    <location>
        <begin position="436"/>
        <end position="493"/>
    </location>
</feature>
<reference evidence="3 4" key="1">
    <citation type="journal article" date="2018" name="PLoS Genet.">
        <title>Population sequencing reveals clonal diversity and ancestral inbreeding in the grapevine cultivar Chardonnay.</title>
        <authorList>
            <person name="Roach M.J."/>
            <person name="Johnson D.L."/>
            <person name="Bohlmann J."/>
            <person name="van Vuuren H.J."/>
            <person name="Jones S.J."/>
            <person name="Pretorius I.S."/>
            <person name="Schmidt S.A."/>
            <person name="Borneman A.R."/>
        </authorList>
    </citation>
    <scope>NUCLEOTIDE SEQUENCE [LARGE SCALE GENOMIC DNA]</scope>
    <source>
        <strain evidence="4">cv. Chardonnay</strain>
        <tissue evidence="3">Leaf</tissue>
    </source>
</reference>
<comment type="caution">
    <text evidence="3">The sequence shown here is derived from an EMBL/GenBank/DDBJ whole genome shotgun (WGS) entry which is preliminary data.</text>
</comment>
<feature type="transmembrane region" description="Helical" evidence="2">
    <location>
        <begin position="70"/>
        <end position="91"/>
    </location>
</feature>
<keyword evidence="2" id="KW-1133">Transmembrane helix</keyword>
<evidence type="ECO:0000313" key="4">
    <source>
        <dbReference type="Proteomes" id="UP000288805"/>
    </source>
</evidence>
<keyword evidence="2" id="KW-0472">Membrane</keyword>
<dbReference type="EMBL" id="QGNW01001613">
    <property type="protein sequence ID" value="RVW35187.1"/>
    <property type="molecule type" value="Genomic_DNA"/>
</dbReference>
<accession>A0A438DI83</accession>
<evidence type="ECO:0000313" key="3">
    <source>
        <dbReference type="EMBL" id="RVW35187.1"/>
    </source>
</evidence>
<feature type="region of interest" description="Disordered" evidence="1">
    <location>
        <begin position="546"/>
        <end position="575"/>
    </location>
</feature>
<feature type="compositionally biased region" description="Basic and acidic residues" evidence="1">
    <location>
        <begin position="436"/>
        <end position="450"/>
    </location>
</feature>
<dbReference type="AlphaFoldDB" id="A0A438DI83"/>
<gene>
    <name evidence="3" type="ORF">CK203_100010</name>
</gene>